<evidence type="ECO:0000259" key="2">
    <source>
        <dbReference type="Pfam" id="PF01476"/>
    </source>
</evidence>
<dbReference type="EMBL" id="JNSL01000043">
    <property type="protein sequence ID" value="KGA18463.1"/>
    <property type="molecule type" value="Genomic_DNA"/>
</dbReference>
<dbReference type="Pfam" id="PF01476">
    <property type="entry name" value="LysM"/>
    <property type="match status" value="1"/>
</dbReference>
<dbReference type="Gene3D" id="3.10.350.10">
    <property type="entry name" value="LysM domain"/>
    <property type="match status" value="1"/>
</dbReference>
<gene>
    <name evidence="3" type="ORF">GM51_8380</name>
</gene>
<dbReference type="InterPro" id="IPR036779">
    <property type="entry name" value="LysM_dom_sf"/>
</dbReference>
<organism evidence="3">
    <name type="scientific">freshwater metagenome</name>
    <dbReference type="NCBI Taxonomy" id="449393"/>
    <lineage>
        <taxon>unclassified sequences</taxon>
        <taxon>metagenomes</taxon>
        <taxon>ecological metagenomes</taxon>
    </lineage>
</organism>
<keyword evidence="1" id="KW-0472">Membrane</keyword>
<feature type="domain" description="LysM" evidence="2">
    <location>
        <begin position="72"/>
        <end position="114"/>
    </location>
</feature>
<sequence>MATTIDPLLFSGSYRSEAVARPRPSVRTFQRRRRTLGAVVIFGLASGLISTGAFASDPAPADQIIPRSVVAQSGDTLWDIARTIAPTGDISELVRELVRANGARIEAGQVVRIP</sequence>
<evidence type="ECO:0000256" key="1">
    <source>
        <dbReference type="SAM" id="Phobius"/>
    </source>
</evidence>
<comment type="caution">
    <text evidence="3">The sequence shown here is derived from an EMBL/GenBank/DDBJ whole genome shotgun (WGS) entry which is preliminary data.</text>
</comment>
<keyword evidence="1" id="KW-0812">Transmembrane</keyword>
<dbReference type="InterPro" id="IPR018392">
    <property type="entry name" value="LysM"/>
</dbReference>
<dbReference type="CDD" id="cd00118">
    <property type="entry name" value="LysM"/>
    <property type="match status" value="1"/>
</dbReference>
<accession>A0A094SJ63</accession>
<keyword evidence="1" id="KW-1133">Transmembrane helix</keyword>
<reference evidence="3" key="1">
    <citation type="submission" date="2014-06" db="EMBL/GenBank/DDBJ databases">
        <title>Key roles for freshwater Actinobacteria revealed by deep metagenomic sequencing.</title>
        <authorList>
            <person name="Ghai R."/>
            <person name="Mizuno C.M."/>
            <person name="Picazo A."/>
            <person name="Camacho A."/>
            <person name="Rodriguez-Valera F."/>
        </authorList>
    </citation>
    <scope>NUCLEOTIDE SEQUENCE</scope>
</reference>
<protein>
    <recommendedName>
        <fullName evidence="2">LysM domain-containing protein</fullName>
    </recommendedName>
</protein>
<proteinExistence type="predicted"/>
<feature type="transmembrane region" description="Helical" evidence="1">
    <location>
        <begin position="35"/>
        <end position="55"/>
    </location>
</feature>
<dbReference type="AlphaFoldDB" id="A0A094SJ63"/>
<evidence type="ECO:0000313" key="3">
    <source>
        <dbReference type="EMBL" id="KGA18463.1"/>
    </source>
</evidence>
<name>A0A094SJ63_9ZZZZ</name>